<dbReference type="RefSeq" id="WP_202657920.1">
    <property type="nucleotide sequence ID" value="NZ_JAESVP010000001.1"/>
</dbReference>
<evidence type="ECO:0000256" key="1">
    <source>
        <dbReference type="SAM" id="MobiDB-lite"/>
    </source>
</evidence>
<reference evidence="2" key="1">
    <citation type="submission" date="2021-01" db="EMBL/GenBank/DDBJ databases">
        <title>Genome seq and assembly of Tabrizicola sp. KVB23.</title>
        <authorList>
            <person name="Chhetri G."/>
        </authorList>
    </citation>
    <scope>NUCLEOTIDE SEQUENCE</scope>
    <source>
        <strain evidence="2">KVB23</strain>
    </source>
</reference>
<evidence type="ECO:0000313" key="3">
    <source>
        <dbReference type="Proteomes" id="UP000619033"/>
    </source>
</evidence>
<dbReference type="Proteomes" id="UP000619033">
    <property type="component" value="Unassembled WGS sequence"/>
</dbReference>
<name>A0A8J7STV9_9RHOB</name>
<keyword evidence="3" id="KW-1185">Reference proteome</keyword>
<sequence length="49" mass="5658">MTKQRRWMKSAIAASIEVQVALPWARATRRRPEAMKTKPQQPIRALAAR</sequence>
<comment type="caution">
    <text evidence="2">The sequence shown here is derived from an EMBL/GenBank/DDBJ whole genome shotgun (WGS) entry which is preliminary data.</text>
</comment>
<protein>
    <submittedName>
        <fullName evidence="2">Uncharacterized protein</fullName>
    </submittedName>
</protein>
<organism evidence="2 3">
    <name type="scientific">Fuscibacter oryzae</name>
    <dbReference type="NCBI Taxonomy" id="2803939"/>
    <lineage>
        <taxon>Bacteria</taxon>
        <taxon>Pseudomonadati</taxon>
        <taxon>Pseudomonadota</taxon>
        <taxon>Alphaproteobacteria</taxon>
        <taxon>Rhodobacterales</taxon>
        <taxon>Paracoccaceae</taxon>
        <taxon>Fuscibacter</taxon>
    </lineage>
</organism>
<gene>
    <name evidence="2" type="ORF">JI744_02445</name>
</gene>
<feature type="region of interest" description="Disordered" evidence="1">
    <location>
        <begin position="29"/>
        <end position="49"/>
    </location>
</feature>
<evidence type="ECO:0000313" key="2">
    <source>
        <dbReference type="EMBL" id="MBL4926956.1"/>
    </source>
</evidence>
<proteinExistence type="predicted"/>
<dbReference type="AlphaFoldDB" id="A0A8J7STV9"/>
<dbReference type="EMBL" id="JAESVP010000001">
    <property type="protein sequence ID" value="MBL4926956.1"/>
    <property type="molecule type" value="Genomic_DNA"/>
</dbReference>
<accession>A0A8J7STV9</accession>